<accession>G8LX77</accession>
<dbReference type="Pfam" id="PF17262">
    <property type="entry name" value="Cas6b_C"/>
    <property type="match status" value="1"/>
</dbReference>
<dbReference type="KEGG" id="ccl:Clocl_2175"/>
<reference evidence="3 4" key="2">
    <citation type="journal article" date="2012" name="Stand. Genomic Sci.">
        <title>Complete Genome Sequence of Clostridium clariflavum DSM 19732.</title>
        <authorList>
            <person name="Izquierdo J.A."/>
            <person name="Goodwin L."/>
            <person name="Davenport K.W."/>
            <person name="Teshima H."/>
            <person name="Bruce D."/>
            <person name="Detter C."/>
            <person name="Tapia R."/>
            <person name="Han S."/>
            <person name="Land M."/>
            <person name="Hauser L."/>
            <person name="Jeffries C.D."/>
            <person name="Han J."/>
            <person name="Pitluck S."/>
            <person name="Nolan M."/>
            <person name="Chen A."/>
            <person name="Huntemann M."/>
            <person name="Mavromatis K."/>
            <person name="Mikhailova N."/>
            <person name="Liolios K."/>
            <person name="Woyke T."/>
            <person name="Lynd L.R."/>
        </authorList>
    </citation>
    <scope>NUCLEOTIDE SEQUENCE [LARGE SCALE GENOMIC DNA]</scope>
    <source>
        <strain evidence="4">DSM 19732 / NBRC 101661 / EBR45</strain>
    </source>
</reference>
<dbReference type="HOGENOM" id="CLU_086561_0_0_9"/>
<evidence type="ECO:0000259" key="2">
    <source>
        <dbReference type="Pfam" id="PF17955"/>
    </source>
</evidence>
<keyword evidence="4" id="KW-1185">Reference proteome</keyword>
<evidence type="ECO:0000313" key="4">
    <source>
        <dbReference type="Proteomes" id="UP000005435"/>
    </source>
</evidence>
<evidence type="ECO:0000313" key="3">
    <source>
        <dbReference type="EMBL" id="AEV68768.1"/>
    </source>
</evidence>
<dbReference type="EMBL" id="CP003065">
    <property type="protein sequence ID" value="AEV68768.1"/>
    <property type="molecule type" value="Genomic_DNA"/>
</dbReference>
<evidence type="ECO:0000259" key="1">
    <source>
        <dbReference type="Pfam" id="PF17262"/>
    </source>
</evidence>
<dbReference type="InterPro" id="IPR041528">
    <property type="entry name" value="Cas6b_N"/>
</dbReference>
<dbReference type="InterPro" id="IPR020209">
    <property type="entry name" value="Cas6b_C"/>
</dbReference>
<feature type="domain" description="Cas6b C-terminal" evidence="1">
    <location>
        <begin position="104"/>
        <end position="213"/>
    </location>
</feature>
<reference evidence="4" key="1">
    <citation type="submission" date="2011-12" db="EMBL/GenBank/DDBJ databases">
        <title>Complete sequence of Clostridium clariflavum DSM 19732.</title>
        <authorList>
            <consortium name="US DOE Joint Genome Institute"/>
            <person name="Lucas S."/>
            <person name="Han J."/>
            <person name="Lapidus A."/>
            <person name="Cheng J.-F."/>
            <person name="Goodwin L."/>
            <person name="Pitluck S."/>
            <person name="Peters L."/>
            <person name="Teshima H."/>
            <person name="Detter J.C."/>
            <person name="Han C."/>
            <person name="Tapia R."/>
            <person name="Land M."/>
            <person name="Hauser L."/>
            <person name="Kyrpides N."/>
            <person name="Ivanova N."/>
            <person name="Pagani I."/>
            <person name="Kitzmiller T."/>
            <person name="Lynd L."/>
            <person name="Izquierdo J."/>
            <person name="Woyke T."/>
        </authorList>
    </citation>
    <scope>NUCLEOTIDE SEQUENCE [LARGE SCALE GENOMIC DNA]</scope>
    <source>
        <strain evidence="4">DSM 19732 / NBRC 101661 / EBR45</strain>
    </source>
</reference>
<dbReference type="eggNOG" id="ENOG502ZF8I">
    <property type="taxonomic scope" value="Bacteria"/>
</dbReference>
<name>G8LX77_ACECE</name>
<gene>
    <name evidence="3" type="ordered locus">Clocl_2175</name>
</gene>
<protein>
    <recommendedName>
        <fullName evidence="5">DNA repair protein</fullName>
    </recommendedName>
</protein>
<sequence>MLTVKLEGNKVASRDVPKIRGYLAGRFPEYVELHNHLGDGKFKYGYPVIQYKSISGVPNIIAINDASKILIDIFYDVKEIDMKDKIMSILEKGYILKTMKFGPSEGLIEYEFLTPWMALNQDNFEEYVKASLEERVGILKKVLVGNILSMAKGLNCWVDKPIEAMIKLRPVEVNFKNKKMVGFKGRFLTNFVIPDYLGLGKSVARGFGTVVKVKDGGFV</sequence>
<dbReference type="Proteomes" id="UP000005435">
    <property type="component" value="Chromosome"/>
</dbReference>
<dbReference type="AlphaFoldDB" id="G8LX77"/>
<proteinExistence type="predicted"/>
<feature type="domain" description="Cas6b N-terminal" evidence="2">
    <location>
        <begin position="2"/>
        <end position="98"/>
    </location>
</feature>
<organism evidence="3 4">
    <name type="scientific">Acetivibrio clariflavus (strain DSM 19732 / NBRC 101661 / EBR45)</name>
    <name type="common">Clostridium clariflavum</name>
    <dbReference type="NCBI Taxonomy" id="720554"/>
    <lineage>
        <taxon>Bacteria</taxon>
        <taxon>Bacillati</taxon>
        <taxon>Bacillota</taxon>
        <taxon>Clostridia</taxon>
        <taxon>Eubacteriales</taxon>
        <taxon>Oscillospiraceae</taxon>
        <taxon>Acetivibrio</taxon>
    </lineage>
</organism>
<dbReference type="Pfam" id="PF17955">
    <property type="entry name" value="Cas6b_N"/>
    <property type="match status" value="1"/>
</dbReference>
<dbReference type="STRING" id="720554.Clocl_2175"/>
<evidence type="ECO:0008006" key="5">
    <source>
        <dbReference type="Google" id="ProtNLM"/>
    </source>
</evidence>